<dbReference type="Proteomes" id="UP000236884">
    <property type="component" value="Chromosome"/>
</dbReference>
<accession>A0A0S3PV15</accession>
<gene>
    <name evidence="1" type="ORF">GJW-30_1_02257</name>
</gene>
<sequence>MDDCIGRLQNTCLTETVASEQMKSWVNSYSGVQFGSILGLAGFRVEECVTYKPGQYVMRAVRKTIGVLDRDDARRALGRSSLGA</sequence>
<name>A0A0S3PV15_9BRAD</name>
<dbReference type="AlphaFoldDB" id="A0A0S3PV15"/>
<evidence type="ECO:0000313" key="1">
    <source>
        <dbReference type="EMBL" id="BAT59724.1"/>
    </source>
</evidence>
<reference evidence="1 2" key="1">
    <citation type="submission" date="2015-08" db="EMBL/GenBank/DDBJ databases">
        <title>Investigation of the bacterial diversity of lava forest soil.</title>
        <authorList>
            <person name="Lee J.S."/>
        </authorList>
    </citation>
    <scope>NUCLEOTIDE SEQUENCE [LARGE SCALE GENOMIC DNA]</scope>
    <source>
        <strain evidence="1 2">GJW-30</strain>
    </source>
</reference>
<dbReference type="KEGG" id="vgo:GJW-30_1_02257"/>
<proteinExistence type="predicted"/>
<protein>
    <submittedName>
        <fullName evidence="1">Uncharacterized protein</fullName>
    </submittedName>
</protein>
<keyword evidence="2" id="KW-1185">Reference proteome</keyword>
<dbReference type="EMBL" id="AP014946">
    <property type="protein sequence ID" value="BAT59724.1"/>
    <property type="molecule type" value="Genomic_DNA"/>
</dbReference>
<evidence type="ECO:0000313" key="2">
    <source>
        <dbReference type="Proteomes" id="UP000236884"/>
    </source>
</evidence>
<organism evidence="1 2">
    <name type="scientific">Variibacter gotjawalensis</name>
    <dbReference type="NCBI Taxonomy" id="1333996"/>
    <lineage>
        <taxon>Bacteria</taxon>
        <taxon>Pseudomonadati</taxon>
        <taxon>Pseudomonadota</taxon>
        <taxon>Alphaproteobacteria</taxon>
        <taxon>Hyphomicrobiales</taxon>
        <taxon>Nitrobacteraceae</taxon>
        <taxon>Variibacter</taxon>
    </lineage>
</organism>